<sequence length="68" mass="7570">MQHTYPKLFVFRPEVNLPHILSVLLGTIGFLPCPMKIERAYENLPPFPASVASVVQAKDIAEALVYTS</sequence>
<accession>A0A059CJZ7</accession>
<organism evidence="1">
    <name type="scientific">Eucalyptus grandis</name>
    <name type="common">Flooded gum</name>
    <dbReference type="NCBI Taxonomy" id="71139"/>
    <lineage>
        <taxon>Eukaryota</taxon>
        <taxon>Viridiplantae</taxon>
        <taxon>Streptophyta</taxon>
        <taxon>Embryophyta</taxon>
        <taxon>Tracheophyta</taxon>
        <taxon>Spermatophyta</taxon>
        <taxon>Magnoliopsida</taxon>
        <taxon>eudicotyledons</taxon>
        <taxon>Gunneridae</taxon>
        <taxon>Pentapetalae</taxon>
        <taxon>rosids</taxon>
        <taxon>malvids</taxon>
        <taxon>Myrtales</taxon>
        <taxon>Myrtaceae</taxon>
        <taxon>Myrtoideae</taxon>
        <taxon>Eucalypteae</taxon>
        <taxon>Eucalyptus</taxon>
    </lineage>
</organism>
<dbReference type="Gramene" id="KCW78544">
    <property type="protein sequence ID" value="KCW78544"/>
    <property type="gene ID" value="EUGRSUZ_C00002"/>
</dbReference>
<dbReference type="InParanoid" id="A0A059CJZ7"/>
<name>A0A059CJZ7_EUCGR</name>
<dbReference type="EMBL" id="KK198755">
    <property type="protein sequence ID" value="KCW78544.1"/>
    <property type="molecule type" value="Genomic_DNA"/>
</dbReference>
<protein>
    <submittedName>
        <fullName evidence="1">Uncharacterized protein</fullName>
    </submittedName>
</protein>
<reference evidence="1" key="1">
    <citation type="submission" date="2013-07" db="EMBL/GenBank/DDBJ databases">
        <title>The genome of Eucalyptus grandis.</title>
        <authorList>
            <person name="Schmutz J."/>
            <person name="Hayes R."/>
            <person name="Myburg A."/>
            <person name="Tuskan G."/>
            <person name="Grattapaglia D."/>
            <person name="Rokhsar D.S."/>
        </authorList>
    </citation>
    <scope>NUCLEOTIDE SEQUENCE</scope>
    <source>
        <tissue evidence="1">Leaf extractions</tissue>
    </source>
</reference>
<dbReference type="AlphaFoldDB" id="A0A059CJZ7"/>
<evidence type="ECO:0000313" key="1">
    <source>
        <dbReference type="EMBL" id="KCW78544.1"/>
    </source>
</evidence>
<proteinExistence type="predicted"/>
<gene>
    <name evidence="1" type="ORF">EUGRSUZ_C00002</name>
</gene>